<reference evidence="1" key="1">
    <citation type="submission" date="2021-02" db="EMBL/GenBank/DDBJ databases">
        <authorList>
            <person name="Syme A R."/>
            <person name="Syme A R."/>
            <person name="Moolhuijzen P."/>
        </authorList>
    </citation>
    <scope>NUCLEOTIDE SEQUENCE</scope>
    <source>
        <strain evidence="1">W1-1</strain>
    </source>
</reference>
<gene>
    <name evidence="1" type="ORF">PTTW11_02309</name>
</gene>
<organism evidence="1 2">
    <name type="scientific">Pyrenophora teres f. teres</name>
    <dbReference type="NCBI Taxonomy" id="97479"/>
    <lineage>
        <taxon>Eukaryota</taxon>
        <taxon>Fungi</taxon>
        <taxon>Dikarya</taxon>
        <taxon>Ascomycota</taxon>
        <taxon>Pezizomycotina</taxon>
        <taxon>Dothideomycetes</taxon>
        <taxon>Pleosporomycetidae</taxon>
        <taxon>Pleosporales</taxon>
        <taxon>Pleosporineae</taxon>
        <taxon>Pleosporaceae</taxon>
        <taxon>Pyrenophora</taxon>
    </lineage>
</organism>
<proteinExistence type="predicted"/>
<dbReference type="EMBL" id="HG992978">
    <property type="protein sequence ID" value="CAE7012122.1"/>
    <property type="molecule type" value="Genomic_DNA"/>
</dbReference>
<name>A0A6S6VSJ9_9PLEO</name>
<sequence>MYFTNILATLLSALPITLSAPATGIQARYDDPYQCGYVLTKPKSSVFAGLSAYSSCTPIYYNESIPGYQDAYAYSVFGGCRCDFYMSDTECAEAATRQSYEGPTPGEPGKEPCFEEPKPKWYTCVRTG</sequence>
<dbReference type="Proteomes" id="UP000472372">
    <property type="component" value="Chromosome 2"/>
</dbReference>
<dbReference type="AlphaFoldDB" id="A0A6S6VSJ9"/>
<protein>
    <submittedName>
        <fullName evidence="1">Tymo-45kd-70kd multi-domain protein</fullName>
    </submittedName>
</protein>
<evidence type="ECO:0000313" key="2">
    <source>
        <dbReference type="Proteomes" id="UP000472372"/>
    </source>
</evidence>
<evidence type="ECO:0000313" key="1">
    <source>
        <dbReference type="EMBL" id="CAE7012122.1"/>
    </source>
</evidence>
<accession>A0A6S6VSJ9</accession>